<proteinExistence type="predicted"/>
<name>A0ABW6A779_9BACT</name>
<gene>
    <name evidence="1" type="ORF">ACFS6H_13685</name>
</gene>
<evidence type="ECO:0008006" key="3">
    <source>
        <dbReference type="Google" id="ProtNLM"/>
    </source>
</evidence>
<keyword evidence="2" id="KW-1185">Reference proteome</keyword>
<comment type="caution">
    <text evidence="1">The sequence shown here is derived from an EMBL/GenBank/DDBJ whole genome shotgun (WGS) entry which is preliminary data.</text>
</comment>
<dbReference type="Proteomes" id="UP001597511">
    <property type="component" value="Unassembled WGS sequence"/>
</dbReference>
<accession>A0ABW6A779</accession>
<dbReference type="RefSeq" id="WP_386099768.1">
    <property type="nucleotide sequence ID" value="NZ_JBHUOZ010000003.1"/>
</dbReference>
<reference evidence="2" key="1">
    <citation type="journal article" date="2019" name="Int. J. Syst. Evol. Microbiol.">
        <title>The Global Catalogue of Microorganisms (GCM) 10K type strain sequencing project: providing services to taxonomists for standard genome sequencing and annotation.</title>
        <authorList>
            <consortium name="The Broad Institute Genomics Platform"/>
            <consortium name="The Broad Institute Genome Sequencing Center for Infectious Disease"/>
            <person name="Wu L."/>
            <person name="Ma J."/>
        </authorList>
    </citation>
    <scope>NUCLEOTIDE SEQUENCE [LARGE SCALE GENOMIC DNA]</scope>
    <source>
        <strain evidence="2">KCTC 23299</strain>
    </source>
</reference>
<dbReference type="EMBL" id="JBHUOZ010000003">
    <property type="protein sequence ID" value="MFD2920771.1"/>
    <property type="molecule type" value="Genomic_DNA"/>
</dbReference>
<organism evidence="1 2">
    <name type="scientific">Terrimonas rubra</name>
    <dbReference type="NCBI Taxonomy" id="1035890"/>
    <lineage>
        <taxon>Bacteria</taxon>
        <taxon>Pseudomonadati</taxon>
        <taxon>Bacteroidota</taxon>
        <taxon>Chitinophagia</taxon>
        <taxon>Chitinophagales</taxon>
        <taxon>Chitinophagaceae</taxon>
        <taxon>Terrimonas</taxon>
    </lineage>
</organism>
<protein>
    <recommendedName>
        <fullName evidence="3">DUF4252 domain-containing protein</fullName>
    </recommendedName>
</protein>
<evidence type="ECO:0000313" key="2">
    <source>
        <dbReference type="Proteomes" id="UP001597511"/>
    </source>
</evidence>
<evidence type="ECO:0000313" key="1">
    <source>
        <dbReference type="EMBL" id="MFD2920771.1"/>
    </source>
</evidence>
<sequence>MKGAITGFLLFCCVTVIAQKNSVTRILNKALLAEQKRQKNNPENYCGGIYEIIKGYHILNDSLQIQLKQALIYEEGYEMATYTVALKDVHAIAKDINILLETGKDKVKMVSHVFYKGGGDTIVTNYSSLYFLHLCDEKNNEDFADELVRAFKKLDITIIKSHWYD</sequence>